<dbReference type="SFLD" id="SFLDG01086">
    <property type="entry name" value="elongater_protein-like"/>
    <property type="match status" value="1"/>
</dbReference>
<dbReference type="PANTHER" id="PTHR11135">
    <property type="entry name" value="HISTONE ACETYLTRANSFERASE-RELATED"/>
    <property type="match status" value="1"/>
</dbReference>
<dbReference type="Proteomes" id="UP000249377">
    <property type="component" value="Unassembled WGS sequence"/>
</dbReference>
<dbReference type="AlphaFoldDB" id="A0A328UED8"/>
<keyword evidence="5" id="KW-0408">Iron</keyword>
<keyword evidence="2" id="KW-0004">4Fe-4S</keyword>
<reference evidence="8 9" key="1">
    <citation type="submission" date="2018-06" db="EMBL/GenBank/DDBJ databases">
        <title>Noncontiguous genome sequence of Ruminococcaceae bacterium ASD2818.</title>
        <authorList>
            <person name="Chaplin A.V."/>
            <person name="Sokolova S.R."/>
            <person name="Kochetkova T.O."/>
            <person name="Goltsov A.Y."/>
            <person name="Trofimov D.Y."/>
            <person name="Efimov B.A."/>
        </authorList>
    </citation>
    <scope>NUCLEOTIDE SEQUENCE [LARGE SCALE GENOMIC DNA]</scope>
    <source>
        <strain evidence="8 9">ASD2818</strain>
    </source>
</reference>
<evidence type="ECO:0000256" key="5">
    <source>
        <dbReference type="ARBA" id="ARBA00023004"/>
    </source>
</evidence>
<dbReference type="GO" id="GO:0003824">
    <property type="term" value="F:catalytic activity"/>
    <property type="evidence" value="ECO:0007669"/>
    <property type="project" value="InterPro"/>
</dbReference>
<comment type="caution">
    <text evidence="8">The sequence shown here is derived from an EMBL/GenBank/DDBJ whole genome shotgun (WGS) entry which is preliminary data.</text>
</comment>
<dbReference type="GO" id="GO:0051539">
    <property type="term" value="F:4 iron, 4 sulfur cluster binding"/>
    <property type="evidence" value="ECO:0007669"/>
    <property type="project" value="UniProtKB-KW"/>
</dbReference>
<gene>
    <name evidence="8" type="ORF">DPQ25_11645</name>
</gene>
<evidence type="ECO:0000256" key="6">
    <source>
        <dbReference type="ARBA" id="ARBA00023014"/>
    </source>
</evidence>
<dbReference type="InterPro" id="IPR032432">
    <property type="entry name" value="Radical_SAM_C"/>
</dbReference>
<sequence length="325" mass="35980">MQNQYTPPAAFGGKRYYSLYEHLKHKFPVRIGKAVIEGGFSCPNIDGTRGSGGCRYCTGASSVARAYPPITAQCLQELQRIRKKWPSALAIAYFQNHTNTYAPLPRLKALYEEALTVPGICGLSIGTRADCLSPALISYLAELSRRTDLTVELGLQTIHDETARRINRCHTLYEFSSAYKALTAAGIRICVHLINGLPGESEEMMLESARFVASLRPGGLKLHLLHILEGSSFAEDWRAGKIQLMEKETYISLVCSQLELLPPQTVIERLTGDGDRRLLLAPRWSRDKISVLGGIDKELIRRGSWQGKYFAGTSGASNTETAIFK</sequence>
<dbReference type="NCBIfam" id="TIGR01212">
    <property type="entry name" value="TIGR01212 family radical SAM protein"/>
    <property type="match status" value="1"/>
</dbReference>
<evidence type="ECO:0000313" key="8">
    <source>
        <dbReference type="EMBL" id="RAQ22783.1"/>
    </source>
</evidence>
<dbReference type="RefSeq" id="WP_112333347.1">
    <property type="nucleotide sequence ID" value="NZ_QLYR01000009.1"/>
</dbReference>
<feature type="domain" description="Radical SAM core" evidence="7">
    <location>
        <begin position="25"/>
        <end position="263"/>
    </location>
</feature>
<dbReference type="InterPro" id="IPR006638">
    <property type="entry name" value="Elp3/MiaA/NifB-like_rSAM"/>
</dbReference>
<name>A0A328UED8_9FIRM</name>
<comment type="cofactor">
    <cofactor evidence="1">
        <name>[4Fe-4S] cluster</name>
        <dbReference type="ChEBI" id="CHEBI:49883"/>
    </cofactor>
</comment>
<dbReference type="SFLD" id="SFLDS00029">
    <property type="entry name" value="Radical_SAM"/>
    <property type="match status" value="1"/>
</dbReference>
<protein>
    <submittedName>
        <fullName evidence="8">TIGR01212 family radical SAM protein</fullName>
    </submittedName>
</protein>
<dbReference type="InterPro" id="IPR058240">
    <property type="entry name" value="rSAM_sf"/>
</dbReference>
<accession>A0A328UED8</accession>
<evidence type="ECO:0000256" key="3">
    <source>
        <dbReference type="ARBA" id="ARBA00022691"/>
    </source>
</evidence>
<evidence type="ECO:0000313" key="9">
    <source>
        <dbReference type="Proteomes" id="UP000249377"/>
    </source>
</evidence>
<dbReference type="Gene3D" id="3.80.30.20">
    <property type="entry name" value="tm_1862 like domain"/>
    <property type="match status" value="1"/>
</dbReference>
<dbReference type="SUPFAM" id="SSF102114">
    <property type="entry name" value="Radical SAM enzymes"/>
    <property type="match status" value="1"/>
</dbReference>
<dbReference type="EMBL" id="QLYR01000009">
    <property type="protein sequence ID" value="RAQ22783.1"/>
    <property type="molecule type" value="Genomic_DNA"/>
</dbReference>
<dbReference type="InterPro" id="IPR007197">
    <property type="entry name" value="rSAM"/>
</dbReference>
<evidence type="ECO:0000259" key="7">
    <source>
        <dbReference type="PROSITE" id="PS51918"/>
    </source>
</evidence>
<keyword evidence="4" id="KW-0479">Metal-binding</keyword>
<dbReference type="InterPro" id="IPR005911">
    <property type="entry name" value="YhcC-like"/>
</dbReference>
<dbReference type="InterPro" id="IPR039661">
    <property type="entry name" value="ELP3"/>
</dbReference>
<evidence type="ECO:0000256" key="4">
    <source>
        <dbReference type="ARBA" id="ARBA00022723"/>
    </source>
</evidence>
<dbReference type="Pfam" id="PF04055">
    <property type="entry name" value="Radical_SAM"/>
    <property type="match status" value="1"/>
</dbReference>
<keyword evidence="9" id="KW-1185">Reference proteome</keyword>
<dbReference type="PANTHER" id="PTHR11135:SF1">
    <property type="entry name" value="PROTEIN YHCC"/>
    <property type="match status" value="1"/>
</dbReference>
<dbReference type="SFLD" id="SFLDG01091">
    <property type="entry name" value="uncharacterized_CHP01210-like"/>
    <property type="match status" value="1"/>
</dbReference>
<keyword evidence="3" id="KW-0949">S-adenosyl-L-methionine</keyword>
<dbReference type="GO" id="GO:0046872">
    <property type="term" value="F:metal ion binding"/>
    <property type="evidence" value="ECO:0007669"/>
    <property type="project" value="UniProtKB-KW"/>
</dbReference>
<evidence type="ECO:0000256" key="2">
    <source>
        <dbReference type="ARBA" id="ARBA00022485"/>
    </source>
</evidence>
<dbReference type="Pfam" id="PF16199">
    <property type="entry name" value="Radical_SAM_C"/>
    <property type="match status" value="1"/>
</dbReference>
<dbReference type="InterPro" id="IPR023404">
    <property type="entry name" value="rSAM_horseshoe"/>
</dbReference>
<proteinExistence type="predicted"/>
<keyword evidence="6" id="KW-0411">Iron-sulfur</keyword>
<organism evidence="8 9">
    <name type="scientific">Hydrogeniiclostridium mannosilyticum</name>
    <dbReference type="NCBI Taxonomy" id="2764322"/>
    <lineage>
        <taxon>Bacteria</taxon>
        <taxon>Bacillati</taxon>
        <taxon>Bacillota</taxon>
        <taxon>Clostridia</taxon>
        <taxon>Eubacteriales</taxon>
        <taxon>Acutalibacteraceae</taxon>
        <taxon>Hydrogeniiclostridium</taxon>
    </lineage>
</organism>
<dbReference type="PROSITE" id="PS51918">
    <property type="entry name" value="RADICAL_SAM"/>
    <property type="match status" value="1"/>
</dbReference>
<evidence type="ECO:0000256" key="1">
    <source>
        <dbReference type="ARBA" id="ARBA00001966"/>
    </source>
</evidence>
<dbReference type="SMART" id="SM00729">
    <property type="entry name" value="Elp3"/>
    <property type="match status" value="1"/>
</dbReference>